<evidence type="ECO:0000313" key="2">
    <source>
        <dbReference type="Proteomes" id="UP000472269"/>
    </source>
</evidence>
<evidence type="ECO:0000313" key="1">
    <source>
        <dbReference type="Ensembl" id="ENSACUP00000015490.1"/>
    </source>
</evidence>
<keyword evidence="2" id="KW-1185">Reference proteome</keyword>
<accession>A0A663MSN3</accession>
<reference evidence="1" key="1">
    <citation type="submission" date="2025-08" db="UniProtKB">
        <authorList>
            <consortium name="Ensembl"/>
        </authorList>
    </citation>
    <scope>IDENTIFICATION</scope>
</reference>
<sequence>MAKWAHQKCGHLGEKATYKWAQECGIVMSLDMIKIIIAQCPLCQHTHKRLVQNIVKGELGRGKLPGQIWQIDYIGPLPQD</sequence>
<dbReference type="OMA" id="YICCRHI"/>
<evidence type="ECO:0008006" key="3">
    <source>
        <dbReference type="Google" id="ProtNLM"/>
    </source>
</evidence>
<reference evidence="1" key="2">
    <citation type="submission" date="2025-09" db="UniProtKB">
        <authorList>
            <consortium name="Ensembl"/>
        </authorList>
    </citation>
    <scope>IDENTIFICATION</scope>
</reference>
<name>A0A663MSN3_ATHCN</name>
<protein>
    <recommendedName>
        <fullName evidence="3">Integrase zinc-binding domain-containing protein</fullName>
    </recommendedName>
</protein>
<proteinExistence type="predicted"/>
<organism evidence="1 2">
    <name type="scientific">Athene cunicularia</name>
    <name type="common">Burrowing owl</name>
    <name type="synonym">Speotyto cunicularia</name>
    <dbReference type="NCBI Taxonomy" id="194338"/>
    <lineage>
        <taxon>Eukaryota</taxon>
        <taxon>Metazoa</taxon>
        <taxon>Chordata</taxon>
        <taxon>Craniata</taxon>
        <taxon>Vertebrata</taxon>
        <taxon>Euteleostomi</taxon>
        <taxon>Archelosauria</taxon>
        <taxon>Archosauria</taxon>
        <taxon>Dinosauria</taxon>
        <taxon>Saurischia</taxon>
        <taxon>Theropoda</taxon>
        <taxon>Coelurosauria</taxon>
        <taxon>Aves</taxon>
        <taxon>Neognathae</taxon>
        <taxon>Neoaves</taxon>
        <taxon>Telluraves</taxon>
        <taxon>Strigiformes</taxon>
        <taxon>Strigidae</taxon>
        <taxon>Athene</taxon>
    </lineage>
</organism>
<dbReference type="AlphaFoldDB" id="A0A663MSN3"/>
<dbReference type="Proteomes" id="UP000472269">
    <property type="component" value="Unplaced"/>
</dbReference>
<dbReference type="Ensembl" id="ENSACUT00000016534.1">
    <property type="protein sequence ID" value="ENSACUP00000015490.1"/>
    <property type="gene ID" value="ENSACUG00000010411.1"/>
</dbReference>